<sequence length="55" mass="6160">MKSKNWYGISAEIVPVKDIGEQIGETSKEAAVCAGSLFDICLIYETRTTFYLKLK</sequence>
<reference evidence="2" key="1">
    <citation type="journal article" date="2019" name="Int. J. Syst. Evol. Microbiol.">
        <title>The Global Catalogue of Microorganisms (GCM) 10K type strain sequencing project: providing services to taxonomists for standard genome sequencing and annotation.</title>
        <authorList>
            <consortium name="The Broad Institute Genomics Platform"/>
            <consortium name="The Broad Institute Genome Sequencing Center for Infectious Disease"/>
            <person name="Wu L."/>
            <person name="Ma J."/>
        </authorList>
    </citation>
    <scope>NUCLEOTIDE SEQUENCE [LARGE SCALE GENOMIC DNA]</scope>
    <source>
        <strain evidence="2">CGMCC 1.15043</strain>
    </source>
</reference>
<name>A0ABQ1F624_9BACL</name>
<accession>A0ABQ1F624</accession>
<protein>
    <submittedName>
        <fullName evidence="1">Uncharacterized protein</fullName>
    </submittedName>
</protein>
<gene>
    <name evidence="1" type="ORF">GCM10008018_54320</name>
</gene>
<proteinExistence type="predicted"/>
<dbReference type="EMBL" id="BMHE01000039">
    <property type="protein sequence ID" value="GGA01105.1"/>
    <property type="molecule type" value="Genomic_DNA"/>
</dbReference>
<evidence type="ECO:0000313" key="2">
    <source>
        <dbReference type="Proteomes" id="UP000615455"/>
    </source>
</evidence>
<dbReference type="RefSeq" id="WP_189017602.1">
    <property type="nucleotide sequence ID" value="NZ_BMHE01000039.1"/>
</dbReference>
<evidence type="ECO:0000313" key="1">
    <source>
        <dbReference type="EMBL" id="GGA01105.1"/>
    </source>
</evidence>
<comment type="caution">
    <text evidence="1">The sequence shown here is derived from an EMBL/GenBank/DDBJ whole genome shotgun (WGS) entry which is preliminary data.</text>
</comment>
<keyword evidence="2" id="KW-1185">Reference proteome</keyword>
<organism evidence="1 2">
    <name type="scientific">Paenibacillus marchantiophytorum</name>
    <dbReference type="NCBI Taxonomy" id="1619310"/>
    <lineage>
        <taxon>Bacteria</taxon>
        <taxon>Bacillati</taxon>
        <taxon>Bacillota</taxon>
        <taxon>Bacilli</taxon>
        <taxon>Bacillales</taxon>
        <taxon>Paenibacillaceae</taxon>
        <taxon>Paenibacillus</taxon>
    </lineage>
</organism>
<dbReference type="Proteomes" id="UP000615455">
    <property type="component" value="Unassembled WGS sequence"/>
</dbReference>